<dbReference type="InterPro" id="IPR036236">
    <property type="entry name" value="Znf_C2H2_sf"/>
</dbReference>
<keyword evidence="10" id="KW-1185">Reference proteome</keyword>
<dbReference type="Gene3D" id="3.30.160.60">
    <property type="entry name" value="Classic Zinc Finger"/>
    <property type="match status" value="2"/>
</dbReference>
<keyword evidence="3 5" id="KW-0863">Zinc-finger</keyword>
<dbReference type="PROSITE" id="PS00028">
    <property type="entry name" value="ZINC_FINGER_C2H2_1"/>
    <property type="match status" value="2"/>
</dbReference>
<keyword evidence="1" id="KW-0479">Metal-binding</keyword>
<dbReference type="STRING" id="94130.A0A2Z6S0M3"/>
<dbReference type="InterPro" id="IPR013087">
    <property type="entry name" value="Znf_C2H2_type"/>
</dbReference>
<keyword evidence="4" id="KW-0862">Zinc</keyword>
<dbReference type="SUPFAM" id="SSF57667">
    <property type="entry name" value="beta-beta-alpha zinc fingers"/>
    <property type="match status" value="1"/>
</dbReference>
<feature type="domain" description="C2H2-type" evidence="7">
    <location>
        <begin position="246"/>
        <end position="276"/>
    </location>
</feature>
<dbReference type="OrthoDB" id="6365676at2759"/>
<name>A0A2Z6S0M3_9GLOM</name>
<feature type="region of interest" description="Disordered" evidence="6">
    <location>
        <begin position="179"/>
        <end position="244"/>
    </location>
</feature>
<dbReference type="FunFam" id="3.30.160.60:FF:000072">
    <property type="entry name" value="zinc finger protein 143 isoform X1"/>
    <property type="match status" value="1"/>
</dbReference>
<evidence type="ECO:0000256" key="4">
    <source>
        <dbReference type="ARBA" id="ARBA00022833"/>
    </source>
</evidence>
<dbReference type="Proteomes" id="UP000247702">
    <property type="component" value="Unassembled WGS sequence"/>
</dbReference>
<dbReference type="Proteomes" id="UP000615446">
    <property type="component" value="Unassembled WGS sequence"/>
</dbReference>
<evidence type="ECO:0000256" key="2">
    <source>
        <dbReference type="ARBA" id="ARBA00022737"/>
    </source>
</evidence>
<feature type="domain" description="C2H2-type" evidence="7">
    <location>
        <begin position="277"/>
        <end position="306"/>
    </location>
</feature>
<evidence type="ECO:0000256" key="6">
    <source>
        <dbReference type="SAM" id="MobiDB-lite"/>
    </source>
</evidence>
<reference evidence="9" key="2">
    <citation type="submission" date="2019-10" db="EMBL/GenBank/DDBJ databases">
        <title>Conservation and host-specific expression of non-tandemly repeated heterogenous ribosome RNA gene in arbuscular mycorrhizal fungi.</title>
        <authorList>
            <person name="Maeda T."/>
            <person name="Kobayashi Y."/>
            <person name="Nakagawa T."/>
            <person name="Ezawa T."/>
            <person name="Yamaguchi K."/>
            <person name="Bino T."/>
            <person name="Nishimoto Y."/>
            <person name="Shigenobu S."/>
            <person name="Kawaguchi M."/>
        </authorList>
    </citation>
    <scope>NUCLEOTIDE SEQUENCE</scope>
    <source>
        <strain evidence="9">HR1</strain>
    </source>
</reference>
<dbReference type="GO" id="GO:0000978">
    <property type="term" value="F:RNA polymerase II cis-regulatory region sequence-specific DNA binding"/>
    <property type="evidence" value="ECO:0007669"/>
    <property type="project" value="UniProtKB-ARBA"/>
</dbReference>
<organism evidence="8 10">
    <name type="scientific">Rhizophagus clarus</name>
    <dbReference type="NCBI Taxonomy" id="94130"/>
    <lineage>
        <taxon>Eukaryota</taxon>
        <taxon>Fungi</taxon>
        <taxon>Fungi incertae sedis</taxon>
        <taxon>Mucoromycota</taxon>
        <taxon>Glomeromycotina</taxon>
        <taxon>Glomeromycetes</taxon>
        <taxon>Glomerales</taxon>
        <taxon>Glomeraceae</taxon>
        <taxon>Rhizophagus</taxon>
    </lineage>
</organism>
<feature type="compositionally biased region" description="Polar residues" evidence="6">
    <location>
        <begin position="200"/>
        <end position="218"/>
    </location>
</feature>
<evidence type="ECO:0000313" key="8">
    <source>
        <dbReference type="EMBL" id="GBC06603.1"/>
    </source>
</evidence>
<dbReference type="EMBL" id="BLAL01000016">
    <property type="protein sequence ID" value="GES75475.1"/>
    <property type="molecule type" value="Genomic_DNA"/>
</dbReference>
<gene>
    <name evidence="9" type="ORF">RCL2_000290900</name>
    <name evidence="8" type="ORF">RclHR1_06960001</name>
</gene>
<proteinExistence type="predicted"/>
<dbReference type="EMBL" id="BEXD01004088">
    <property type="protein sequence ID" value="GBC06603.1"/>
    <property type="molecule type" value="Genomic_DNA"/>
</dbReference>
<evidence type="ECO:0000313" key="9">
    <source>
        <dbReference type="EMBL" id="GES75475.1"/>
    </source>
</evidence>
<reference evidence="8 10" key="1">
    <citation type="submission" date="2017-11" db="EMBL/GenBank/DDBJ databases">
        <title>The genome of Rhizophagus clarus HR1 reveals common genetic basis of auxotrophy among arbuscular mycorrhizal fungi.</title>
        <authorList>
            <person name="Kobayashi Y."/>
        </authorList>
    </citation>
    <scope>NUCLEOTIDE SEQUENCE [LARGE SCALE GENOMIC DNA]</scope>
    <source>
        <strain evidence="8 10">HR1</strain>
    </source>
</reference>
<comment type="caution">
    <text evidence="8">The sequence shown here is derived from an EMBL/GenBank/DDBJ whole genome shotgun (WGS) entry which is preliminary data.</text>
</comment>
<evidence type="ECO:0000259" key="7">
    <source>
        <dbReference type="PROSITE" id="PS50157"/>
    </source>
</evidence>
<dbReference type="PANTHER" id="PTHR23235">
    <property type="entry name" value="KRUEPPEL-LIKE TRANSCRIPTION FACTOR"/>
    <property type="match status" value="1"/>
</dbReference>
<evidence type="ECO:0000256" key="3">
    <source>
        <dbReference type="ARBA" id="ARBA00022771"/>
    </source>
</evidence>
<keyword evidence="2" id="KW-0677">Repeat</keyword>
<evidence type="ECO:0000256" key="5">
    <source>
        <dbReference type="PROSITE-ProRule" id="PRU00042"/>
    </source>
</evidence>
<dbReference type="AlphaFoldDB" id="A0A2Z6S0M3"/>
<dbReference type="GO" id="GO:0008270">
    <property type="term" value="F:zinc ion binding"/>
    <property type="evidence" value="ECO:0007669"/>
    <property type="project" value="UniProtKB-KW"/>
</dbReference>
<dbReference type="PANTHER" id="PTHR23235:SF120">
    <property type="entry name" value="KRUPPEL-LIKE FACTOR 15"/>
    <property type="match status" value="1"/>
</dbReference>
<accession>A0A2Z6S0M3</accession>
<protein>
    <submittedName>
        <fullName evidence="9">C2H2-type zinc finger transcription factor</fullName>
    </submittedName>
</protein>
<evidence type="ECO:0000313" key="10">
    <source>
        <dbReference type="Proteomes" id="UP000247702"/>
    </source>
</evidence>
<dbReference type="SMART" id="SM00355">
    <property type="entry name" value="ZnF_C2H2"/>
    <property type="match status" value="2"/>
</dbReference>
<dbReference type="Pfam" id="PF00096">
    <property type="entry name" value="zf-C2H2"/>
    <property type="match status" value="2"/>
</dbReference>
<dbReference type="PROSITE" id="PS50157">
    <property type="entry name" value="ZINC_FINGER_C2H2_2"/>
    <property type="match status" value="2"/>
</dbReference>
<evidence type="ECO:0000256" key="1">
    <source>
        <dbReference type="ARBA" id="ARBA00022723"/>
    </source>
</evidence>
<sequence>MAYNLQLDFNDPSSFQLNHEICSMTNPISIISNSTSFNHHQKEPHFDNYLMSGGRISSFTEFLSADNMMEYGLMTQPTTCSSPESDYMYMDDSKIKLEYPEPLDISSLYMSRTLSSDSCPDLTGCNQNSPLTPIDSPHDQSPILPSTCLSISSHHQFQQHNIINNEERDMMTNQVMIESPPTTTTKRRGRRSTSSTTSTISGMQLQDPQEYQLVGSSLPSPPQKAAGKSRGRRMTNKPTKPGTKSFECTYAGCGRVFKRSEHLKRHIRSIHTLERPFHCPHPHCTKRFSRSDNLSQHVRVHRPNGKEKNASARTFSNFTPFLQTYQQTGSLQSLQ</sequence>
<dbReference type="GO" id="GO:0000981">
    <property type="term" value="F:DNA-binding transcription factor activity, RNA polymerase II-specific"/>
    <property type="evidence" value="ECO:0007669"/>
    <property type="project" value="TreeGrafter"/>
</dbReference>